<feature type="domain" description="Ras-GEF" evidence="4">
    <location>
        <begin position="705"/>
        <end position="1019"/>
    </location>
</feature>
<dbReference type="PROSITE" id="PS50212">
    <property type="entry name" value="RASGEF_NTER"/>
    <property type="match status" value="1"/>
</dbReference>
<dbReference type="PANTHER" id="PTHR23113">
    <property type="entry name" value="GUANINE NUCLEOTIDE EXCHANGE FACTOR"/>
    <property type="match status" value="1"/>
</dbReference>
<dbReference type="InterPro" id="IPR000651">
    <property type="entry name" value="Ras-like_Gua-exchang_fac_N"/>
</dbReference>
<keyword evidence="1 2" id="KW-0344">Guanine-nucleotide releasing factor</keyword>
<feature type="compositionally biased region" description="Polar residues" evidence="3">
    <location>
        <begin position="163"/>
        <end position="173"/>
    </location>
</feature>
<dbReference type="Gene3D" id="1.10.840.10">
    <property type="entry name" value="Ras guanine-nucleotide exchange factors catalytic domain"/>
    <property type="match status" value="1"/>
</dbReference>
<evidence type="ECO:0000259" key="4">
    <source>
        <dbReference type="PROSITE" id="PS50009"/>
    </source>
</evidence>
<dbReference type="Proteomes" id="UP000070444">
    <property type="component" value="Unassembled WGS sequence"/>
</dbReference>
<dbReference type="PROSITE" id="PS50009">
    <property type="entry name" value="RASGEF_CAT"/>
    <property type="match status" value="1"/>
</dbReference>
<evidence type="ECO:0000256" key="3">
    <source>
        <dbReference type="SAM" id="MobiDB-lite"/>
    </source>
</evidence>
<dbReference type="SUPFAM" id="SSF48366">
    <property type="entry name" value="Ras GEF"/>
    <property type="match status" value="1"/>
</dbReference>
<dbReference type="Gene3D" id="1.20.870.10">
    <property type="entry name" value="Son of sevenless (SoS) protein Chain: S domain 1"/>
    <property type="match status" value="1"/>
</dbReference>
<proteinExistence type="predicted"/>
<gene>
    <name evidence="6" type="ORF">CONCODRAFT_70463</name>
</gene>
<dbReference type="Pfam" id="PF00618">
    <property type="entry name" value="RasGEF_N"/>
    <property type="match status" value="1"/>
</dbReference>
<dbReference type="EMBL" id="KQ964496">
    <property type="protein sequence ID" value="KXN70667.1"/>
    <property type="molecule type" value="Genomic_DNA"/>
</dbReference>
<dbReference type="InterPro" id="IPR001895">
    <property type="entry name" value="RASGEF_cat_dom"/>
</dbReference>
<dbReference type="CDD" id="cd06224">
    <property type="entry name" value="REM"/>
    <property type="match status" value="1"/>
</dbReference>
<evidence type="ECO:0000313" key="7">
    <source>
        <dbReference type="Proteomes" id="UP000070444"/>
    </source>
</evidence>
<feature type="domain" description="N-terminal Ras-GEF" evidence="5">
    <location>
        <begin position="194"/>
        <end position="314"/>
    </location>
</feature>
<evidence type="ECO:0000256" key="1">
    <source>
        <dbReference type="ARBA" id="ARBA00022658"/>
    </source>
</evidence>
<feature type="compositionally biased region" description="Polar residues" evidence="3">
    <location>
        <begin position="111"/>
        <end position="121"/>
    </location>
</feature>
<dbReference type="PANTHER" id="PTHR23113:SF363">
    <property type="entry name" value="PROTEIN SON OF SEVENLESS"/>
    <property type="match status" value="1"/>
</dbReference>
<evidence type="ECO:0000313" key="6">
    <source>
        <dbReference type="EMBL" id="KXN70667.1"/>
    </source>
</evidence>
<dbReference type="AlphaFoldDB" id="A0A137P6M5"/>
<accession>A0A137P6M5</accession>
<feature type="compositionally biased region" description="Low complexity" evidence="3">
    <location>
        <begin position="145"/>
        <end position="162"/>
    </location>
</feature>
<sequence>MPPRPLRRSLSVQDRTTSPRLRSLSNTKENRRKSSVIPNDPNIIDSLDYHSVHRMLDAPRNPPSSQIANIKSSILSGNFLKTHGSNPSTSTNSSERSTSLTNPISPRDSKIFNNFRNSTIKTGIKSAIKPKNSVSSNPLDKGEQSNKSSLSLSSTNSTLPTPQEFSNPSDNFPSSMLEPVANNELIFSPPNKQGVRNIVAATPGKLIEVLTTELDEELMVDLFLTYRNIWTPIQFGQMLIDRFLWCLEGNSANQLVGRIRIFVIMRYWITHYYTYDFAHSPALRFSITGFFNQIRYHPTVQKSPRDARIVKTLRQALHNEREHCINELNQNRLSNSSSFNELNLPNSHLNKRNSRRFAGTSLCATDEDEPTEDLDFGPNKGRGNKYKKGSRLSRMWSYDAMPNNMIYTSLSVESTSSSLSDKESSVLSQQFVAKMKNNFQDLTQRLPQVYSSLKVFSSNLAPSSPPLSFNIPPIRKLSAEALKFPKSQFDSIRFNESQEQMKKSFQNNIRLSAFDPDPLMPEPITLSPTQSNSHSPQERSRSTSVESFQPDRIPVANGSGSYEEVQFRDVTPVRSIQPPYWPQPILATQWMGRGGQFDELDDEESESDSVPSNRSNSDKQKNSAIKITKKVAKFFKTLSRKTSKASLKPNPSMYNVSEDSVSQSMGSSDHIIKISPNLSLPNLCQNSPVTRRQDPNYRSFILDYKPEDIVHQLCLVERRLLKRINWYHLAQWAKQKPAKVGTGSNITPEGNHMDNHGGPVVRIIERFNLGCQWVATEIISTPTPEDRSKVIEKFIRIAKICLELENYSSLLQILLGLELQCVTRLLSTWCRVGEAERQILIDLKQYSSPLNNWKRLRAKMRQKEEVVGWKVSKSWLENTNSASPPQQPSNPLTNLLPKYNGNNKVFNYDKSNSGEEPVPFKGSIPFLGLYLSDLVYIAELSSYQTVDENAPTKSSTEAKMTSNSVAINIHKLRLQAKVIRQVLTFKNLSNLYPYFPNVELYPKLLFLRAYSNEEMDWLSGLCE</sequence>
<evidence type="ECO:0000256" key="2">
    <source>
        <dbReference type="PROSITE-ProRule" id="PRU00168"/>
    </source>
</evidence>
<feature type="compositionally biased region" description="Polar residues" evidence="3">
    <location>
        <begin position="10"/>
        <end position="27"/>
    </location>
</feature>
<dbReference type="STRING" id="796925.A0A137P6M5"/>
<dbReference type="InterPro" id="IPR008937">
    <property type="entry name" value="Ras-like_GEF"/>
</dbReference>
<dbReference type="GO" id="GO:0007265">
    <property type="term" value="P:Ras protein signal transduction"/>
    <property type="evidence" value="ECO:0007669"/>
    <property type="project" value="TreeGrafter"/>
</dbReference>
<dbReference type="OrthoDB" id="10254377at2759"/>
<feature type="region of interest" description="Disordered" evidence="3">
    <location>
        <begin position="512"/>
        <end position="561"/>
    </location>
</feature>
<reference evidence="6 7" key="1">
    <citation type="journal article" date="2015" name="Genome Biol. Evol.">
        <title>Phylogenomic analyses indicate that early fungi evolved digesting cell walls of algal ancestors of land plants.</title>
        <authorList>
            <person name="Chang Y."/>
            <person name="Wang S."/>
            <person name="Sekimoto S."/>
            <person name="Aerts A.L."/>
            <person name="Choi C."/>
            <person name="Clum A."/>
            <person name="LaButti K.M."/>
            <person name="Lindquist E.A."/>
            <person name="Yee Ngan C."/>
            <person name="Ohm R.A."/>
            <person name="Salamov A.A."/>
            <person name="Grigoriev I.V."/>
            <person name="Spatafora J.W."/>
            <person name="Berbee M.L."/>
        </authorList>
    </citation>
    <scope>NUCLEOTIDE SEQUENCE [LARGE SCALE GENOMIC DNA]</scope>
    <source>
        <strain evidence="6 7">NRRL 28638</strain>
    </source>
</reference>
<feature type="region of interest" description="Disordered" evidence="3">
    <location>
        <begin position="362"/>
        <end position="387"/>
    </location>
</feature>
<dbReference type="SMART" id="SM00229">
    <property type="entry name" value="RasGEFN"/>
    <property type="match status" value="1"/>
</dbReference>
<dbReference type="InterPro" id="IPR036964">
    <property type="entry name" value="RASGEF_cat_dom_sf"/>
</dbReference>
<organism evidence="6 7">
    <name type="scientific">Conidiobolus coronatus (strain ATCC 28846 / CBS 209.66 / NRRL 28638)</name>
    <name type="common">Delacroixia coronata</name>
    <dbReference type="NCBI Taxonomy" id="796925"/>
    <lineage>
        <taxon>Eukaryota</taxon>
        <taxon>Fungi</taxon>
        <taxon>Fungi incertae sedis</taxon>
        <taxon>Zoopagomycota</taxon>
        <taxon>Entomophthoromycotina</taxon>
        <taxon>Entomophthoromycetes</taxon>
        <taxon>Entomophthorales</taxon>
        <taxon>Ancylistaceae</taxon>
        <taxon>Conidiobolus</taxon>
    </lineage>
</organism>
<dbReference type="GO" id="GO:0005886">
    <property type="term" value="C:plasma membrane"/>
    <property type="evidence" value="ECO:0007669"/>
    <property type="project" value="TreeGrafter"/>
</dbReference>
<feature type="compositionally biased region" description="Acidic residues" evidence="3">
    <location>
        <begin position="365"/>
        <end position="375"/>
    </location>
</feature>
<dbReference type="GO" id="GO:0005085">
    <property type="term" value="F:guanyl-nucleotide exchange factor activity"/>
    <property type="evidence" value="ECO:0007669"/>
    <property type="project" value="UniProtKB-KW"/>
</dbReference>
<dbReference type="Pfam" id="PF00617">
    <property type="entry name" value="RasGEF"/>
    <property type="match status" value="1"/>
</dbReference>
<name>A0A137P6M5_CONC2</name>
<feature type="compositionally biased region" description="Acidic residues" evidence="3">
    <location>
        <begin position="598"/>
        <end position="607"/>
    </location>
</feature>
<feature type="region of interest" description="Disordered" evidence="3">
    <location>
        <begin position="596"/>
        <end position="623"/>
    </location>
</feature>
<dbReference type="OMA" id="MEWINIQ"/>
<keyword evidence="7" id="KW-1185">Reference proteome</keyword>
<evidence type="ECO:0000259" key="5">
    <source>
        <dbReference type="PROSITE" id="PS50212"/>
    </source>
</evidence>
<dbReference type="SMART" id="SM00147">
    <property type="entry name" value="RasGEF"/>
    <property type="match status" value="1"/>
</dbReference>
<feature type="compositionally biased region" description="Polar residues" evidence="3">
    <location>
        <begin position="526"/>
        <end position="535"/>
    </location>
</feature>
<dbReference type="InterPro" id="IPR023578">
    <property type="entry name" value="Ras_GEF_dom_sf"/>
</dbReference>
<feature type="compositionally biased region" description="Low complexity" evidence="3">
    <location>
        <begin position="85"/>
        <end position="102"/>
    </location>
</feature>
<protein>
    <submittedName>
        <fullName evidence="6">Ras GEF</fullName>
    </submittedName>
</protein>
<feature type="region of interest" description="Disordered" evidence="3">
    <location>
        <begin position="78"/>
        <end position="173"/>
    </location>
</feature>
<feature type="region of interest" description="Disordered" evidence="3">
    <location>
        <begin position="1"/>
        <end position="41"/>
    </location>
</feature>